<sequence>MENAIDSQTTSVVTSASGHRQVTAALQVFAGGACYGAMATTYKLAYAAGYTSAQVVASQAWFGCLFFILATVVRLLRGGRLSRLGGAQVFKLMGLGALTCTTSILYCYAMSVLPAPVALTLLFQFTWMGLVWQTIMMRRAPRLLEIASAALIVFGTVFASGVYRTGLAGYNPVALVCALGAAVTCSLFVTLSGKVKVDCSNEQRGVVVCLGAGLMSLTVCPDYLFSGVVFQGILPFAAIAGFFGLTCPVLLFGLGSPHLPAGLSTVMAAAELPAGLLIAMIVLGEPLGIAEWLGVVVILAGVCLAQVPWFPRAAPRGSLTAVPMAYAEGKALLREWGLPETLRGVGAIALGYAAGPEGAAAPRKDGYVVRI</sequence>
<feature type="transmembrane region" description="Helical" evidence="1">
    <location>
        <begin position="205"/>
        <end position="226"/>
    </location>
</feature>
<feature type="transmembrane region" description="Helical" evidence="1">
    <location>
        <begin position="143"/>
        <end position="163"/>
    </location>
</feature>
<accession>A0A087ARU7</accession>
<keyword evidence="3" id="KW-1185">Reference proteome</keyword>
<keyword evidence="1" id="KW-1133">Transmembrane helix</keyword>
<feature type="transmembrane region" description="Helical" evidence="1">
    <location>
        <begin position="169"/>
        <end position="193"/>
    </location>
</feature>
<reference evidence="2 3" key="1">
    <citation type="submission" date="2014-03" db="EMBL/GenBank/DDBJ databases">
        <title>Genomics of Bifidobacteria.</title>
        <authorList>
            <person name="Ventura M."/>
            <person name="Milani C."/>
            <person name="Lugli G.A."/>
        </authorList>
    </citation>
    <scope>NUCLEOTIDE SEQUENCE [LARGE SCALE GENOMIC DNA]</scope>
    <source>
        <strain evidence="2 3">LMG 11586</strain>
    </source>
</reference>
<comment type="caution">
    <text evidence="2">The sequence shown here is derived from an EMBL/GenBank/DDBJ whole genome shotgun (WGS) entry which is preliminary data.</text>
</comment>
<evidence type="ECO:0000256" key="1">
    <source>
        <dbReference type="SAM" id="Phobius"/>
    </source>
</evidence>
<feature type="transmembrane region" description="Helical" evidence="1">
    <location>
        <begin position="117"/>
        <end position="136"/>
    </location>
</feature>
<keyword evidence="1" id="KW-0812">Transmembrane</keyword>
<feature type="transmembrane region" description="Helical" evidence="1">
    <location>
        <begin position="261"/>
        <end position="283"/>
    </location>
</feature>
<proteinExistence type="predicted"/>
<dbReference type="InterPro" id="IPR037185">
    <property type="entry name" value="EmrE-like"/>
</dbReference>
<feature type="transmembrane region" description="Helical" evidence="1">
    <location>
        <begin position="89"/>
        <end position="111"/>
    </location>
</feature>
<evidence type="ECO:0000313" key="3">
    <source>
        <dbReference type="Proteomes" id="UP000029046"/>
    </source>
</evidence>
<dbReference type="eggNOG" id="COG0778">
    <property type="taxonomic scope" value="Bacteria"/>
</dbReference>
<dbReference type="RefSeq" id="WP_202805494.1">
    <property type="nucleotide sequence ID" value="NZ_JGYX01000001.1"/>
</dbReference>
<dbReference type="eggNOG" id="COG0697">
    <property type="taxonomic scope" value="Bacteria"/>
</dbReference>
<name>A0A087ARU7_9BIFI</name>
<protein>
    <submittedName>
        <fullName evidence="2">EamA-like transporter family</fullName>
    </submittedName>
</protein>
<feature type="transmembrane region" description="Helical" evidence="1">
    <location>
        <begin position="60"/>
        <end position="77"/>
    </location>
</feature>
<organism evidence="2 3">
    <name type="scientific">Bifidobacterium pullorum subsp. gallinarum</name>
    <dbReference type="NCBI Taxonomy" id="78344"/>
    <lineage>
        <taxon>Bacteria</taxon>
        <taxon>Bacillati</taxon>
        <taxon>Actinomycetota</taxon>
        <taxon>Actinomycetes</taxon>
        <taxon>Bifidobacteriales</taxon>
        <taxon>Bifidobacteriaceae</taxon>
        <taxon>Bifidobacterium</taxon>
    </lineage>
</organism>
<dbReference type="SUPFAM" id="SSF103481">
    <property type="entry name" value="Multidrug resistance efflux transporter EmrE"/>
    <property type="match status" value="1"/>
</dbReference>
<keyword evidence="1" id="KW-0472">Membrane</keyword>
<feature type="transmembrane region" description="Helical" evidence="1">
    <location>
        <begin position="232"/>
        <end position="254"/>
    </location>
</feature>
<dbReference type="AlphaFoldDB" id="A0A087ARU7"/>
<feature type="transmembrane region" description="Helical" evidence="1">
    <location>
        <begin position="289"/>
        <end position="310"/>
    </location>
</feature>
<evidence type="ECO:0000313" key="2">
    <source>
        <dbReference type="EMBL" id="KFI61497.1"/>
    </source>
</evidence>
<dbReference type="EMBL" id="JGYX01000001">
    <property type="protein sequence ID" value="KFI61497.1"/>
    <property type="molecule type" value="Genomic_DNA"/>
</dbReference>
<dbReference type="Proteomes" id="UP000029046">
    <property type="component" value="Unassembled WGS sequence"/>
</dbReference>
<gene>
    <name evidence="2" type="ORF">BIGA_0007</name>
</gene>